<reference evidence="2 3" key="1">
    <citation type="submission" date="2012-05" db="EMBL/GenBank/DDBJ databases">
        <title>Genome sequence of Nitritalea halalkaliphila LW7.</title>
        <authorList>
            <person name="Jangir P.K."/>
            <person name="Singh A."/>
            <person name="Shivaji S."/>
            <person name="Sharma R."/>
        </authorList>
    </citation>
    <scope>NUCLEOTIDE SEQUENCE [LARGE SCALE GENOMIC DNA]</scope>
    <source>
        <strain evidence="2 3">LW7</strain>
    </source>
</reference>
<keyword evidence="3" id="KW-1185">Reference proteome</keyword>
<dbReference type="EMBL" id="AJYA01000030">
    <property type="protein sequence ID" value="EIM75406.1"/>
    <property type="molecule type" value="Genomic_DNA"/>
</dbReference>
<protein>
    <submittedName>
        <fullName evidence="2">Lyase</fullName>
    </submittedName>
</protein>
<evidence type="ECO:0000313" key="2">
    <source>
        <dbReference type="EMBL" id="EIM75406.1"/>
    </source>
</evidence>
<dbReference type="PRINTS" id="PR00149">
    <property type="entry name" value="FUMRATELYASE"/>
</dbReference>
<dbReference type="Gene3D" id="1.20.200.10">
    <property type="entry name" value="Fumarase/aspartase (Central domain)"/>
    <property type="match status" value="1"/>
</dbReference>
<dbReference type="SUPFAM" id="SSF48557">
    <property type="entry name" value="L-aspartase-like"/>
    <property type="match status" value="1"/>
</dbReference>
<name>I5C0Q4_9BACT</name>
<dbReference type="InterPro" id="IPR022761">
    <property type="entry name" value="Fumarate_lyase_N"/>
</dbReference>
<dbReference type="InterPro" id="IPR008948">
    <property type="entry name" value="L-Aspartase-like"/>
</dbReference>
<dbReference type="PANTHER" id="PTHR43172">
    <property type="entry name" value="ADENYLOSUCCINATE LYASE"/>
    <property type="match status" value="1"/>
</dbReference>
<proteinExistence type="predicted"/>
<sequence length="383" mass="43275">MIDRKIFSTYWGYPQVNAHVSDVSFLHALLRYESCLASCQSSLGIIPNEAAQAIQEAVNRVRVDEGLIQQVDTSTAENGIPTIAVVEAIKEQLDQSYHPFLHVGVTSQDLIDTAHILVLQQLTKDFQQLFSGNFQSLVRSWLKQSDWVCMARTRQQQALPVTFGYKLYHWFTPLMDSLAMLGQLRFPVSLGGPVGDMRAFGAQGKELIAKLAEALGLDDFGTVWHQNRQPVFTIINAYELVLMQLRKILQDWIFLANSEIGELRLLSKGKSSAMAHKNNPVQLEQAMVLVSIALDSIQNLKSHAVFTSERDGVSWTLEWYYLFALDSQLQLAAHGFLKTMHVMDWQKEAMEKHASPFQHQVQDAALSEGFRKALEKLLLSREN</sequence>
<evidence type="ECO:0000259" key="1">
    <source>
        <dbReference type="Pfam" id="PF00206"/>
    </source>
</evidence>
<dbReference type="GO" id="GO:0016829">
    <property type="term" value="F:lyase activity"/>
    <property type="evidence" value="ECO:0007669"/>
    <property type="project" value="UniProtKB-KW"/>
</dbReference>
<dbReference type="Proteomes" id="UP000005551">
    <property type="component" value="Unassembled WGS sequence"/>
</dbReference>
<keyword evidence="2" id="KW-0456">Lyase</keyword>
<dbReference type="AlphaFoldDB" id="I5C0Q4"/>
<organism evidence="2 3">
    <name type="scientific">Nitritalea halalkaliphila LW7</name>
    <dbReference type="NCBI Taxonomy" id="1189621"/>
    <lineage>
        <taxon>Bacteria</taxon>
        <taxon>Pseudomonadati</taxon>
        <taxon>Bacteroidota</taxon>
        <taxon>Cytophagia</taxon>
        <taxon>Cytophagales</taxon>
        <taxon>Cyclobacteriaceae</taxon>
        <taxon>Nitritalea</taxon>
    </lineage>
</organism>
<evidence type="ECO:0000313" key="3">
    <source>
        <dbReference type="Proteomes" id="UP000005551"/>
    </source>
</evidence>
<dbReference type="InterPro" id="IPR000362">
    <property type="entry name" value="Fumarate_lyase_fam"/>
</dbReference>
<feature type="domain" description="Fumarate lyase N-terminal" evidence="1">
    <location>
        <begin position="34"/>
        <end position="285"/>
    </location>
</feature>
<gene>
    <name evidence="2" type="ORF">A3SI_13412</name>
</gene>
<dbReference type="RefSeq" id="WP_009055861.1">
    <property type="nucleotide sequence ID" value="NZ_AJYA01000030.1"/>
</dbReference>
<dbReference type="STRING" id="1189621.A3SI_13412"/>
<comment type="caution">
    <text evidence="2">The sequence shown here is derived from an EMBL/GenBank/DDBJ whole genome shotgun (WGS) entry which is preliminary data.</text>
</comment>
<dbReference type="Pfam" id="PF00206">
    <property type="entry name" value="Lyase_1"/>
    <property type="match status" value="1"/>
</dbReference>
<accession>I5C0Q4</accession>